<evidence type="ECO:0000256" key="1">
    <source>
        <dbReference type="SAM" id="MobiDB-lite"/>
    </source>
</evidence>
<feature type="compositionally biased region" description="Acidic residues" evidence="1">
    <location>
        <begin position="52"/>
        <end position="68"/>
    </location>
</feature>
<name>A0A915PXN9_9BILA</name>
<protein>
    <submittedName>
        <fullName evidence="3">Uncharacterized protein</fullName>
    </submittedName>
</protein>
<dbReference type="AlphaFoldDB" id="A0A915PXN9"/>
<evidence type="ECO:0000313" key="3">
    <source>
        <dbReference type="WBParaSite" id="sdigi.contig34.g2431.t1"/>
    </source>
</evidence>
<organism evidence="2 3">
    <name type="scientific">Setaria digitata</name>
    <dbReference type="NCBI Taxonomy" id="48799"/>
    <lineage>
        <taxon>Eukaryota</taxon>
        <taxon>Metazoa</taxon>
        <taxon>Ecdysozoa</taxon>
        <taxon>Nematoda</taxon>
        <taxon>Chromadorea</taxon>
        <taxon>Rhabditida</taxon>
        <taxon>Spirurina</taxon>
        <taxon>Spiruromorpha</taxon>
        <taxon>Filarioidea</taxon>
        <taxon>Setariidae</taxon>
        <taxon>Setaria</taxon>
    </lineage>
</organism>
<reference evidence="3" key="1">
    <citation type="submission" date="2022-11" db="UniProtKB">
        <authorList>
            <consortium name="WormBaseParasite"/>
        </authorList>
    </citation>
    <scope>IDENTIFICATION</scope>
</reference>
<proteinExistence type="predicted"/>
<keyword evidence="2" id="KW-1185">Reference proteome</keyword>
<dbReference type="Proteomes" id="UP000887581">
    <property type="component" value="Unplaced"/>
</dbReference>
<feature type="region of interest" description="Disordered" evidence="1">
    <location>
        <begin position="25"/>
        <end position="75"/>
    </location>
</feature>
<dbReference type="WBParaSite" id="sdigi.contig34.g2431.t1">
    <property type="protein sequence ID" value="sdigi.contig34.g2431.t1"/>
    <property type="gene ID" value="sdigi.contig34.g2431"/>
</dbReference>
<sequence length="75" mass="8257">MIGSDGCGTVTIRLKDVLRHSWGGVEGMEEKERPTISVNFDDDNGSDNGNVDVDDVDVDDVDVDDDDMTTMMMRC</sequence>
<evidence type="ECO:0000313" key="2">
    <source>
        <dbReference type="Proteomes" id="UP000887581"/>
    </source>
</evidence>
<accession>A0A915PXN9</accession>